<dbReference type="Pfam" id="PF13841">
    <property type="entry name" value="Defensin_beta_2"/>
    <property type="match status" value="1"/>
</dbReference>
<dbReference type="GO" id="GO:0005576">
    <property type="term" value="C:extracellular region"/>
    <property type="evidence" value="ECO:0007669"/>
    <property type="project" value="UniProtKB-SubCell"/>
</dbReference>
<evidence type="ECO:0000256" key="9">
    <source>
        <dbReference type="ARBA" id="ARBA00023157"/>
    </source>
</evidence>
<evidence type="ECO:0000256" key="1">
    <source>
        <dbReference type="ARBA" id="ARBA00002878"/>
    </source>
</evidence>
<accession>A0A7J8HFG1</accession>
<evidence type="ECO:0000256" key="5">
    <source>
        <dbReference type="ARBA" id="ARBA00022529"/>
    </source>
</evidence>
<evidence type="ECO:0000256" key="2">
    <source>
        <dbReference type="ARBA" id="ARBA00004613"/>
    </source>
</evidence>
<evidence type="ECO:0000256" key="6">
    <source>
        <dbReference type="ARBA" id="ARBA00022729"/>
    </source>
</evidence>
<keyword evidence="4 10" id="KW-0964">Secreted</keyword>
<comment type="subcellular location">
    <subcellularLocation>
        <location evidence="2 10">Secreted</location>
    </subcellularLocation>
</comment>
<evidence type="ECO:0000256" key="10">
    <source>
        <dbReference type="RuleBase" id="RU231113"/>
    </source>
</evidence>
<dbReference type="InterPro" id="IPR050544">
    <property type="entry name" value="Beta-defensin"/>
</dbReference>
<dbReference type="PANTHER" id="PTHR15001">
    <property type="entry name" value="BETA-DEFENSIN 123-RELATED"/>
    <property type="match status" value="1"/>
</dbReference>
<dbReference type="GO" id="GO:0045087">
    <property type="term" value="P:innate immune response"/>
    <property type="evidence" value="ECO:0007669"/>
    <property type="project" value="InterPro"/>
</dbReference>
<keyword evidence="13" id="KW-1185">Reference proteome</keyword>
<gene>
    <name evidence="12" type="ORF">HJG59_003793</name>
</gene>
<evidence type="ECO:0000259" key="11">
    <source>
        <dbReference type="Pfam" id="PF13841"/>
    </source>
</evidence>
<protein>
    <recommendedName>
        <fullName evidence="10">Beta-defensin</fullName>
    </recommendedName>
</protein>
<dbReference type="GO" id="GO:0042742">
    <property type="term" value="P:defense response to bacterium"/>
    <property type="evidence" value="ECO:0007669"/>
    <property type="project" value="UniProtKB-UniRule"/>
</dbReference>
<dbReference type="AlphaFoldDB" id="A0A7J8HFG1"/>
<comment type="similarity">
    <text evidence="3 10">Belongs to the beta-defensin family.</text>
</comment>
<keyword evidence="6 10" id="KW-0732">Signal</keyword>
<feature type="domain" description="Beta-defensin" evidence="11">
    <location>
        <begin position="23"/>
        <end position="53"/>
    </location>
</feature>
<organism evidence="12 13">
    <name type="scientific">Molossus molossus</name>
    <name type="common">Pallas' mastiff bat</name>
    <name type="synonym">Vespertilio molossus</name>
    <dbReference type="NCBI Taxonomy" id="27622"/>
    <lineage>
        <taxon>Eukaryota</taxon>
        <taxon>Metazoa</taxon>
        <taxon>Chordata</taxon>
        <taxon>Craniata</taxon>
        <taxon>Vertebrata</taxon>
        <taxon>Euteleostomi</taxon>
        <taxon>Mammalia</taxon>
        <taxon>Eutheria</taxon>
        <taxon>Laurasiatheria</taxon>
        <taxon>Chiroptera</taxon>
        <taxon>Yangochiroptera</taxon>
        <taxon>Molossidae</taxon>
        <taxon>Molossus</taxon>
    </lineage>
</organism>
<dbReference type="OrthoDB" id="9831336at2759"/>
<dbReference type="InParanoid" id="A0A7J8HFG1"/>
<comment type="caution">
    <text evidence="12">The sequence shown here is derived from an EMBL/GenBank/DDBJ whole genome shotgun (WGS) entry which is preliminary data.</text>
</comment>
<evidence type="ECO:0000256" key="3">
    <source>
        <dbReference type="ARBA" id="ARBA00007371"/>
    </source>
</evidence>
<dbReference type="InterPro" id="IPR025933">
    <property type="entry name" value="Beta_defensin_dom"/>
</dbReference>
<evidence type="ECO:0000256" key="8">
    <source>
        <dbReference type="ARBA" id="ARBA00023022"/>
    </source>
</evidence>
<keyword evidence="5 10" id="KW-0929">Antimicrobial</keyword>
<reference evidence="12 13" key="1">
    <citation type="journal article" date="2020" name="Nature">
        <title>Six reference-quality genomes reveal evolution of bat adaptations.</title>
        <authorList>
            <person name="Jebb D."/>
            <person name="Huang Z."/>
            <person name="Pippel M."/>
            <person name="Hughes G.M."/>
            <person name="Lavrichenko K."/>
            <person name="Devanna P."/>
            <person name="Winkler S."/>
            <person name="Jermiin L.S."/>
            <person name="Skirmuntt E.C."/>
            <person name="Katzourakis A."/>
            <person name="Burkitt-Gray L."/>
            <person name="Ray D.A."/>
            <person name="Sullivan K.A.M."/>
            <person name="Roscito J.G."/>
            <person name="Kirilenko B.M."/>
            <person name="Davalos L.M."/>
            <person name="Corthals A.P."/>
            <person name="Power M.L."/>
            <person name="Jones G."/>
            <person name="Ransome R.D."/>
            <person name="Dechmann D.K.N."/>
            <person name="Locatelli A.G."/>
            <person name="Puechmaille S.J."/>
            <person name="Fedrigo O."/>
            <person name="Jarvis E.D."/>
            <person name="Hiller M."/>
            <person name="Vernes S.C."/>
            <person name="Myers E.W."/>
            <person name="Teeling E.C."/>
        </authorList>
    </citation>
    <scope>NUCLEOTIDE SEQUENCE [LARGE SCALE GENOMIC DNA]</scope>
    <source>
        <strain evidence="12">MMolMol1</strain>
        <tissue evidence="12">Muscle</tissue>
    </source>
</reference>
<keyword evidence="7 10" id="KW-0211">Defensin</keyword>
<feature type="signal peptide" evidence="10">
    <location>
        <begin position="1"/>
        <end position="18"/>
    </location>
</feature>
<evidence type="ECO:0000313" key="13">
    <source>
        <dbReference type="Proteomes" id="UP000550707"/>
    </source>
</evidence>
<name>A0A7J8HFG1_MOLMO</name>
<proteinExistence type="inferred from homology"/>
<keyword evidence="9" id="KW-1015">Disulfide bond</keyword>
<dbReference type="Proteomes" id="UP000550707">
    <property type="component" value="Unassembled WGS sequence"/>
</dbReference>
<sequence length="92" mass="10400">MKLFVVLIILLFEVPTEAARIQKCFRNIGGNCRKKCEVGEINDGLCVNKKACCINEAHNKKYEEEQELLLSSLQSDKKLDYAILPTITLVTV</sequence>
<evidence type="ECO:0000256" key="4">
    <source>
        <dbReference type="ARBA" id="ARBA00022525"/>
    </source>
</evidence>
<evidence type="ECO:0000313" key="12">
    <source>
        <dbReference type="EMBL" id="KAF6471084.1"/>
    </source>
</evidence>
<comment type="function">
    <text evidence="1 10">Has antibacterial activity.</text>
</comment>
<feature type="chain" id="PRO_5029936975" description="Beta-defensin" evidence="10">
    <location>
        <begin position="19"/>
        <end position="92"/>
    </location>
</feature>
<dbReference type="EMBL" id="JACASF010000006">
    <property type="protein sequence ID" value="KAF6471084.1"/>
    <property type="molecule type" value="Genomic_DNA"/>
</dbReference>
<dbReference type="FunCoup" id="A0A7J8HFG1">
    <property type="interactions" value="2"/>
</dbReference>
<evidence type="ECO:0000256" key="7">
    <source>
        <dbReference type="ARBA" id="ARBA00022940"/>
    </source>
</evidence>
<keyword evidence="8 10" id="KW-0044">Antibiotic</keyword>
<dbReference type="PANTHER" id="PTHR15001:SF3">
    <property type="entry name" value="BETA-DEFENSIN 123"/>
    <property type="match status" value="1"/>
</dbReference>